<dbReference type="InterPro" id="IPR037004">
    <property type="entry name" value="Exonuc_VII_ssu_sf"/>
</dbReference>
<dbReference type="GO" id="GO:0008855">
    <property type="term" value="F:exodeoxyribonuclease VII activity"/>
    <property type="evidence" value="ECO:0007669"/>
    <property type="project" value="UniProtKB-UniRule"/>
</dbReference>
<proteinExistence type="inferred from homology"/>
<dbReference type="EC" id="3.1.11.6" evidence="6"/>
<dbReference type="PANTHER" id="PTHR34137">
    <property type="entry name" value="EXODEOXYRIBONUCLEASE 7 SMALL SUBUNIT"/>
    <property type="match status" value="1"/>
</dbReference>
<dbReference type="GO" id="GO:0005829">
    <property type="term" value="C:cytosol"/>
    <property type="evidence" value="ECO:0007669"/>
    <property type="project" value="TreeGrafter"/>
</dbReference>
<dbReference type="OrthoDB" id="1697399at2"/>
<dbReference type="InterPro" id="IPR003761">
    <property type="entry name" value="Exonuc_VII_S"/>
</dbReference>
<comment type="similarity">
    <text evidence="1 6">Belongs to the XseB family.</text>
</comment>
<evidence type="ECO:0000256" key="1">
    <source>
        <dbReference type="ARBA" id="ARBA00009998"/>
    </source>
</evidence>
<gene>
    <name evidence="6" type="primary">xseB</name>
    <name evidence="7" type="ORF">SAMN00808754_2411</name>
</gene>
<dbReference type="PANTHER" id="PTHR34137:SF1">
    <property type="entry name" value="EXODEOXYRIBONUCLEASE 7 SMALL SUBUNIT"/>
    <property type="match status" value="1"/>
</dbReference>
<dbReference type="Proteomes" id="UP000192569">
    <property type="component" value="Chromosome I"/>
</dbReference>
<dbReference type="Gene3D" id="1.10.287.1040">
    <property type="entry name" value="Exonuclease VII, small subunit"/>
    <property type="match status" value="1"/>
</dbReference>
<dbReference type="SUPFAM" id="SSF116842">
    <property type="entry name" value="XseB-like"/>
    <property type="match status" value="1"/>
</dbReference>
<dbReference type="HAMAP" id="MF_00337">
    <property type="entry name" value="Exonuc_7_S"/>
    <property type="match status" value="1"/>
</dbReference>
<dbReference type="STRING" id="698762.SAMN00808754_2411"/>
<evidence type="ECO:0000313" key="8">
    <source>
        <dbReference type="Proteomes" id="UP000192569"/>
    </source>
</evidence>
<dbReference type="GO" id="GO:0006308">
    <property type="term" value="P:DNA catabolic process"/>
    <property type="evidence" value="ECO:0007669"/>
    <property type="project" value="UniProtKB-UniRule"/>
</dbReference>
<keyword evidence="4 6" id="KW-0378">Hydrolase</keyword>
<evidence type="ECO:0000256" key="2">
    <source>
        <dbReference type="ARBA" id="ARBA00022490"/>
    </source>
</evidence>
<dbReference type="NCBIfam" id="TIGR01280">
    <property type="entry name" value="xseB"/>
    <property type="match status" value="1"/>
</dbReference>
<dbReference type="EMBL" id="LT838272">
    <property type="protein sequence ID" value="SMB98563.1"/>
    <property type="molecule type" value="Genomic_DNA"/>
</dbReference>
<dbReference type="Pfam" id="PF02609">
    <property type="entry name" value="Exonuc_VII_S"/>
    <property type="match status" value="1"/>
</dbReference>
<dbReference type="AlphaFoldDB" id="A0A1W1VZ68"/>
<keyword evidence="2 6" id="KW-0963">Cytoplasm</keyword>
<dbReference type="PIRSF" id="PIRSF006488">
    <property type="entry name" value="Exonuc_VII_S"/>
    <property type="match status" value="1"/>
</dbReference>
<keyword evidence="8" id="KW-1185">Reference proteome</keyword>
<evidence type="ECO:0000256" key="3">
    <source>
        <dbReference type="ARBA" id="ARBA00022722"/>
    </source>
</evidence>
<dbReference type="GO" id="GO:0009318">
    <property type="term" value="C:exodeoxyribonuclease VII complex"/>
    <property type="evidence" value="ECO:0007669"/>
    <property type="project" value="UniProtKB-UniRule"/>
</dbReference>
<keyword evidence="3 6" id="KW-0540">Nuclease</keyword>
<evidence type="ECO:0000256" key="5">
    <source>
        <dbReference type="ARBA" id="ARBA00022839"/>
    </source>
</evidence>
<comment type="subcellular location">
    <subcellularLocation>
        <location evidence="6">Cytoplasm</location>
    </subcellularLocation>
</comment>
<evidence type="ECO:0000256" key="4">
    <source>
        <dbReference type="ARBA" id="ARBA00022801"/>
    </source>
</evidence>
<keyword evidence="5 6" id="KW-0269">Exonuclease</keyword>
<evidence type="ECO:0000256" key="6">
    <source>
        <dbReference type="HAMAP-Rule" id="MF_00337"/>
    </source>
</evidence>
<sequence>MAGERERKLTFEEALGKLEAVVQALEGGNLKLEEALDYYQEGIRLVRFCREQLNKFEHKLQILMAQEDGELVIRELELPEV</sequence>
<reference evidence="7 8" key="1">
    <citation type="submission" date="2017-04" db="EMBL/GenBank/DDBJ databases">
        <authorList>
            <person name="Afonso C.L."/>
            <person name="Miller P.J."/>
            <person name="Scott M.A."/>
            <person name="Spackman E."/>
            <person name="Goraichik I."/>
            <person name="Dimitrov K.M."/>
            <person name="Suarez D.L."/>
            <person name="Swayne D.E."/>
        </authorList>
    </citation>
    <scope>NUCLEOTIDE SEQUENCE [LARGE SCALE GENOMIC DNA]</scope>
    <source>
        <strain evidence="7 8">ToBE</strain>
    </source>
</reference>
<evidence type="ECO:0000313" key="7">
    <source>
        <dbReference type="EMBL" id="SMB98563.1"/>
    </source>
</evidence>
<protein>
    <recommendedName>
        <fullName evidence="6">Exodeoxyribonuclease 7 small subunit</fullName>
        <ecNumber evidence="6">3.1.11.6</ecNumber>
    </recommendedName>
    <alternativeName>
        <fullName evidence="6">Exodeoxyribonuclease VII small subunit</fullName>
        <shortName evidence="6">Exonuclease VII small subunit</shortName>
    </alternativeName>
</protein>
<dbReference type="RefSeq" id="WP_084665946.1">
    <property type="nucleotide sequence ID" value="NZ_LT838272.1"/>
</dbReference>
<name>A0A1W1VZ68_9FIRM</name>
<comment type="subunit">
    <text evidence="6">Heterooligomer composed of large and small subunits.</text>
</comment>
<comment type="catalytic activity">
    <reaction evidence="6">
        <text>Exonucleolytic cleavage in either 5'- to 3'- or 3'- to 5'-direction to yield nucleoside 5'-phosphates.</text>
        <dbReference type="EC" id="3.1.11.6"/>
    </reaction>
</comment>
<comment type="function">
    <text evidence="6">Bidirectionally degrades single-stranded DNA into large acid-insoluble oligonucleotides, which are then degraded further into small acid-soluble oligonucleotides.</text>
</comment>
<organism evidence="7 8">
    <name type="scientific">Thermanaeromonas toyohensis ToBE</name>
    <dbReference type="NCBI Taxonomy" id="698762"/>
    <lineage>
        <taxon>Bacteria</taxon>
        <taxon>Bacillati</taxon>
        <taxon>Bacillota</taxon>
        <taxon>Clostridia</taxon>
        <taxon>Neomoorellales</taxon>
        <taxon>Neomoorellaceae</taxon>
        <taxon>Thermanaeromonas</taxon>
    </lineage>
</organism>
<accession>A0A1W1VZ68</accession>